<dbReference type="GO" id="GO:0034551">
    <property type="term" value="P:mitochondrial respiratory chain complex III assembly"/>
    <property type="evidence" value="ECO:0007669"/>
    <property type="project" value="TreeGrafter"/>
</dbReference>
<dbReference type="InterPro" id="IPR053245">
    <property type="entry name" value="MitoProcess-Associated"/>
</dbReference>
<keyword evidence="3" id="KW-0472">Membrane</keyword>
<dbReference type="PANTHER" id="PTHR47563">
    <property type="entry name" value="PROTEIN FMP25, MITOCHONDRIAL"/>
    <property type="match status" value="1"/>
</dbReference>
<dbReference type="Pfam" id="PF13540">
    <property type="entry name" value="RCC1_2"/>
    <property type="match status" value="1"/>
</dbReference>
<dbReference type="GO" id="GO:0005743">
    <property type="term" value="C:mitochondrial inner membrane"/>
    <property type="evidence" value="ECO:0007669"/>
    <property type="project" value="TreeGrafter"/>
</dbReference>
<evidence type="ECO:0000256" key="1">
    <source>
        <dbReference type="PROSITE-ProRule" id="PRU00235"/>
    </source>
</evidence>
<dbReference type="PANTHER" id="PTHR47563:SF1">
    <property type="entry name" value="PROTEIN FMP25, MITOCHONDRIAL"/>
    <property type="match status" value="1"/>
</dbReference>
<dbReference type="InterPro" id="IPR009091">
    <property type="entry name" value="RCC1/BLIP-II"/>
</dbReference>
<proteinExistence type="predicted"/>
<dbReference type="FunFam" id="2.130.10.30:FF:000027">
    <property type="entry name" value="Protein FMP25, mitochondrial"/>
    <property type="match status" value="1"/>
</dbReference>
<dbReference type="SUPFAM" id="SSF50985">
    <property type="entry name" value="RCC1/BLIP-II"/>
    <property type="match status" value="1"/>
</dbReference>
<evidence type="ECO:0000256" key="3">
    <source>
        <dbReference type="SAM" id="Phobius"/>
    </source>
</evidence>
<dbReference type="OrthoDB" id="10256179at2759"/>
<dbReference type="GeneID" id="70179674"/>
<evidence type="ECO:0000313" key="4">
    <source>
        <dbReference type="EMBL" id="KAH7029039.1"/>
    </source>
</evidence>
<organism evidence="4 5">
    <name type="scientific">Microdochium trichocladiopsis</name>
    <dbReference type="NCBI Taxonomy" id="1682393"/>
    <lineage>
        <taxon>Eukaryota</taxon>
        <taxon>Fungi</taxon>
        <taxon>Dikarya</taxon>
        <taxon>Ascomycota</taxon>
        <taxon>Pezizomycotina</taxon>
        <taxon>Sordariomycetes</taxon>
        <taxon>Xylariomycetidae</taxon>
        <taxon>Xylariales</taxon>
        <taxon>Microdochiaceae</taxon>
        <taxon>Microdochium</taxon>
    </lineage>
</organism>
<dbReference type="Gene3D" id="2.130.10.30">
    <property type="entry name" value="Regulator of chromosome condensation 1/beta-lactamase-inhibitor protein II"/>
    <property type="match status" value="1"/>
</dbReference>
<feature type="repeat" description="RCC1" evidence="1">
    <location>
        <begin position="257"/>
        <end position="320"/>
    </location>
</feature>
<protein>
    <submittedName>
        <fullName evidence="4">Regulator of chromosome condensation 1/beta-lactamase-inhibitor protein II</fullName>
    </submittedName>
</protein>
<name>A0A9P8Y239_9PEZI</name>
<feature type="repeat" description="RCC1" evidence="1">
    <location>
        <begin position="321"/>
        <end position="382"/>
    </location>
</feature>
<dbReference type="PROSITE" id="PS00626">
    <property type="entry name" value="RCC1_2"/>
    <property type="match status" value="1"/>
</dbReference>
<keyword evidence="5" id="KW-1185">Reference proteome</keyword>
<keyword evidence="3" id="KW-1133">Transmembrane helix</keyword>
<reference evidence="4" key="1">
    <citation type="journal article" date="2021" name="Nat. Commun.">
        <title>Genetic determinants of endophytism in the Arabidopsis root mycobiome.</title>
        <authorList>
            <person name="Mesny F."/>
            <person name="Miyauchi S."/>
            <person name="Thiergart T."/>
            <person name="Pickel B."/>
            <person name="Atanasova L."/>
            <person name="Karlsson M."/>
            <person name="Huettel B."/>
            <person name="Barry K.W."/>
            <person name="Haridas S."/>
            <person name="Chen C."/>
            <person name="Bauer D."/>
            <person name="Andreopoulos W."/>
            <person name="Pangilinan J."/>
            <person name="LaButti K."/>
            <person name="Riley R."/>
            <person name="Lipzen A."/>
            <person name="Clum A."/>
            <person name="Drula E."/>
            <person name="Henrissat B."/>
            <person name="Kohler A."/>
            <person name="Grigoriev I.V."/>
            <person name="Martin F.M."/>
            <person name="Hacquard S."/>
        </authorList>
    </citation>
    <scope>NUCLEOTIDE SEQUENCE</scope>
    <source>
        <strain evidence="4">MPI-CAGE-CH-0230</strain>
    </source>
</reference>
<keyword evidence="3" id="KW-0812">Transmembrane</keyword>
<evidence type="ECO:0000256" key="2">
    <source>
        <dbReference type="SAM" id="MobiDB-lite"/>
    </source>
</evidence>
<comment type="caution">
    <text evidence="4">The sequence shown here is derived from an EMBL/GenBank/DDBJ whole genome shotgun (WGS) entry which is preliminary data.</text>
</comment>
<dbReference type="AlphaFoldDB" id="A0A9P8Y239"/>
<dbReference type="Proteomes" id="UP000756346">
    <property type="component" value="Unassembled WGS sequence"/>
</dbReference>
<feature type="region of interest" description="Disordered" evidence="2">
    <location>
        <begin position="1"/>
        <end position="24"/>
    </location>
</feature>
<sequence>MNPCSRRLISSRRQAPPEPQPAPRKRLPVAKVLAGFILTVVAGSAVALYPELTKEPVKPQEAVVTYEKKRPVARSKEDNRDIISSQHLQVKQSWEHPGVYLWGSNTGRVAAPDSKETVIKTPRRLTYFDDQLLRDIKLDRDFGAAVTEKGDLVQWGLGFSNTDPQPVTTLKGKDLVKIGISRDRLIALGKNGSVYSIPVTNSDQATGSKPQQSSWSLWTSSSPISYRTIQPKNLGRGETVTDIKSGLDHGLLLTSAGRVFSFASSTTDFPAKGQLGIPGLNWASRPAGAFDQPHEIDMLKGFKVSQIAAGDNHSLALSKDGKVFVWGDNTSGQLGFETENEIPYVDGPIPLPFSKLYAGTKQKPVVTSIAAGGNNSYFTIDATRMLGQNEEPGDVANIGEVTADTWACGSGIFGGLGNGRWTHVSLGPTKIKTLSGLREWDENTNSVIPIRLARLSAGSTHAAAVMNNVTYLDSSDKKSMNDTNWGADIVWWGGNEHYQLGTGRRNNVATPVYIQPLDGGAGDAEKGRKGEEHRFQITPRRTVRLGEDGKGRKVSVEQRVECGRHVTAVYSGA</sequence>
<feature type="transmembrane region" description="Helical" evidence="3">
    <location>
        <begin position="29"/>
        <end position="49"/>
    </location>
</feature>
<dbReference type="RefSeq" id="XP_046011327.1">
    <property type="nucleotide sequence ID" value="XM_046150128.1"/>
</dbReference>
<gene>
    <name evidence="4" type="ORF">B0I36DRAFT_245130</name>
</gene>
<dbReference type="PRINTS" id="PR00633">
    <property type="entry name" value="RCCNDNSATION"/>
</dbReference>
<evidence type="ECO:0000313" key="5">
    <source>
        <dbReference type="Proteomes" id="UP000756346"/>
    </source>
</evidence>
<dbReference type="InterPro" id="IPR000408">
    <property type="entry name" value="Reg_chr_condens"/>
</dbReference>
<dbReference type="PROSITE" id="PS50012">
    <property type="entry name" value="RCC1_3"/>
    <property type="match status" value="2"/>
</dbReference>
<accession>A0A9P8Y239</accession>
<dbReference type="EMBL" id="JAGTJQ010000006">
    <property type="protein sequence ID" value="KAH7029039.1"/>
    <property type="molecule type" value="Genomic_DNA"/>
</dbReference>